<proteinExistence type="predicted"/>
<organism evidence="1 2">
    <name type="scientific">Fusarium vanettenii (strain ATCC MYA-4622 / CBS 123669 / FGSC 9596 / NRRL 45880 / 77-13-4)</name>
    <name type="common">Fusarium solani subsp. pisi</name>
    <dbReference type="NCBI Taxonomy" id="660122"/>
    <lineage>
        <taxon>Eukaryota</taxon>
        <taxon>Fungi</taxon>
        <taxon>Dikarya</taxon>
        <taxon>Ascomycota</taxon>
        <taxon>Pezizomycotina</taxon>
        <taxon>Sordariomycetes</taxon>
        <taxon>Hypocreomycetidae</taxon>
        <taxon>Hypocreales</taxon>
        <taxon>Nectriaceae</taxon>
        <taxon>Fusarium</taxon>
        <taxon>Fusarium solani species complex</taxon>
        <taxon>Fusarium vanettenii</taxon>
    </lineage>
</organism>
<reference evidence="1 2" key="1">
    <citation type="journal article" date="2009" name="PLoS Genet.">
        <title>The genome of Nectria haematococca: contribution of supernumerary chromosomes to gene expansion.</title>
        <authorList>
            <person name="Coleman J.J."/>
            <person name="Rounsley S.D."/>
            <person name="Rodriguez-Carres M."/>
            <person name="Kuo A."/>
            <person name="Wasmann C.C."/>
            <person name="Grimwood J."/>
            <person name="Schmutz J."/>
            <person name="Taga M."/>
            <person name="White G.J."/>
            <person name="Zhou S."/>
            <person name="Schwartz D.C."/>
            <person name="Freitag M."/>
            <person name="Ma L.J."/>
            <person name="Danchin E.G."/>
            <person name="Henrissat B."/>
            <person name="Coutinho P.M."/>
            <person name="Nelson D.R."/>
            <person name="Straney D."/>
            <person name="Napoli C.A."/>
            <person name="Barker B.M."/>
            <person name="Gribskov M."/>
            <person name="Rep M."/>
            <person name="Kroken S."/>
            <person name="Molnar I."/>
            <person name="Rensing C."/>
            <person name="Kennell J.C."/>
            <person name="Zamora J."/>
            <person name="Farman M.L."/>
            <person name="Selker E.U."/>
            <person name="Salamov A."/>
            <person name="Shapiro H."/>
            <person name="Pangilinan J."/>
            <person name="Lindquist E."/>
            <person name="Lamers C."/>
            <person name="Grigoriev I.V."/>
            <person name="Geiser D.M."/>
            <person name="Covert S.F."/>
            <person name="Temporini E."/>
            <person name="Vanetten H.D."/>
        </authorList>
    </citation>
    <scope>NUCLEOTIDE SEQUENCE [LARGE SCALE GENOMIC DNA]</scope>
    <source>
        <strain evidence="2">ATCC MYA-4622 / CBS 123669 / FGSC 9596 / NRRL 45880 / 77-13-4</strain>
    </source>
</reference>
<evidence type="ECO:0000313" key="2">
    <source>
        <dbReference type="Proteomes" id="UP000005206"/>
    </source>
</evidence>
<accession>C7Z3Y6</accession>
<dbReference type="RefSeq" id="XP_003047098.1">
    <property type="nucleotide sequence ID" value="XM_003047052.1"/>
</dbReference>
<dbReference type="AlphaFoldDB" id="C7Z3Y6"/>
<dbReference type="KEGG" id="nhe:NECHADRAFT_83414"/>
<dbReference type="Proteomes" id="UP000005206">
    <property type="component" value="Chromosome 8"/>
</dbReference>
<name>C7Z3Y6_FUSV7</name>
<protein>
    <submittedName>
        <fullName evidence="1">Uncharacterized protein</fullName>
    </submittedName>
</protein>
<sequence length="122" mass="13397">MHTTAQLSQSGTRNGRGGLCIWEPARNTGRKRQCPVCLAKKDYLHRENLLLPTPSSRPSRSLRGVKIAVKVGDQISANPPAAAYYAMAYPNQPGTQRGGSVIRRMTSEDILTNYTFGLPKAR</sequence>
<dbReference type="GeneID" id="9678676"/>
<dbReference type="EMBL" id="GG698909">
    <property type="protein sequence ID" value="EEU41385.1"/>
    <property type="molecule type" value="Genomic_DNA"/>
</dbReference>
<gene>
    <name evidence="1" type="ORF">NECHADRAFT_83414</name>
</gene>
<evidence type="ECO:0000313" key="1">
    <source>
        <dbReference type="EMBL" id="EEU41385.1"/>
    </source>
</evidence>
<keyword evidence="2" id="KW-1185">Reference proteome</keyword>
<dbReference type="VEuPathDB" id="FungiDB:NECHADRAFT_83414"/>
<dbReference type="InParanoid" id="C7Z3Y6"/>
<dbReference type="HOGENOM" id="CLU_2027325_0_0_1"/>